<name>A0A1R1QQ42_9BACI</name>
<keyword evidence="1" id="KW-0732">Signal</keyword>
<accession>A0A1R1QQ42</accession>
<feature type="signal peptide" evidence="1">
    <location>
        <begin position="1"/>
        <end position="20"/>
    </location>
</feature>
<evidence type="ECO:0000256" key="1">
    <source>
        <dbReference type="SAM" id="SignalP"/>
    </source>
</evidence>
<reference evidence="2 3" key="1">
    <citation type="submission" date="2017-01" db="EMBL/GenBank/DDBJ databases">
        <title>Bacillus phylogenomics.</title>
        <authorList>
            <person name="Dunlap C."/>
        </authorList>
    </citation>
    <scope>NUCLEOTIDE SEQUENCE [LARGE SCALE GENOMIC DNA]</scope>
    <source>
        <strain evidence="2 3">NRRL B-41282</strain>
    </source>
</reference>
<dbReference type="OrthoDB" id="2934176at2"/>
<dbReference type="GeneID" id="92790095"/>
<proteinExistence type="predicted"/>
<evidence type="ECO:0008006" key="4">
    <source>
        <dbReference type="Google" id="ProtNLM"/>
    </source>
</evidence>
<evidence type="ECO:0000313" key="2">
    <source>
        <dbReference type="EMBL" id="OMI06761.1"/>
    </source>
</evidence>
<dbReference type="EMBL" id="MTJL01000012">
    <property type="protein sequence ID" value="OMI06761.1"/>
    <property type="molecule type" value="Genomic_DNA"/>
</dbReference>
<dbReference type="Proteomes" id="UP000187367">
    <property type="component" value="Unassembled WGS sequence"/>
</dbReference>
<organism evidence="2 3">
    <name type="scientific">Bacillus swezeyi</name>
    <dbReference type="NCBI Taxonomy" id="1925020"/>
    <lineage>
        <taxon>Bacteria</taxon>
        <taxon>Bacillati</taxon>
        <taxon>Bacillota</taxon>
        <taxon>Bacilli</taxon>
        <taxon>Bacillales</taxon>
        <taxon>Bacillaceae</taxon>
        <taxon>Bacillus</taxon>
    </lineage>
</organism>
<protein>
    <recommendedName>
        <fullName evidence="4">Lipoprotein</fullName>
    </recommendedName>
</protein>
<dbReference type="PROSITE" id="PS51257">
    <property type="entry name" value="PROKAR_LIPOPROTEIN"/>
    <property type="match status" value="1"/>
</dbReference>
<keyword evidence="3" id="KW-1185">Reference proteome</keyword>
<feature type="chain" id="PRO_5043149222" description="Lipoprotein" evidence="1">
    <location>
        <begin position="21"/>
        <end position="326"/>
    </location>
</feature>
<sequence>MKKKNWFLFLLLSAFVLALAACQQADPKGSYAAAYKKLLAADSYEFSSDIGLKVDASNLGAEDKQIADMLNNANITISGKTDAKTKQSEAVIKAQLKVQNMSFDFDIPVYMDEKKQVGYIKIDSVLDSFGIFLGTAGMNFDSVKGKYLEFPLDEDKSSSKDTEEIQKQVMESIQKAADNLPADKFEKADLTDKEKEQGAKQKVAFSFSDKEIKAAVVKFIEIAGDATGEAVPKQELDKIKDGLKDITFKKFDVTSTIDDKENLLTENADISIGVDSEKAPQSFGITTSTTYKNIDGDVTFDHKPKKEDIVTEDELQSLMAADAMNF</sequence>
<accession>A0A1R1S324</accession>
<gene>
    <name evidence="2" type="ORF">BW143_08380</name>
</gene>
<dbReference type="RefSeq" id="WP_076758487.1">
    <property type="nucleotide sequence ID" value="NZ_CP133085.1"/>
</dbReference>
<evidence type="ECO:0000313" key="3">
    <source>
        <dbReference type="Proteomes" id="UP000187367"/>
    </source>
</evidence>
<dbReference type="AlphaFoldDB" id="A0A1R1QQ42"/>
<comment type="caution">
    <text evidence="2">The sequence shown here is derived from an EMBL/GenBank/DDBJ whole genome shotgun (WGS) entry which is preliminary data.</text>
</comment>